<evidence type="ECO:0000256" key="1">
    <source>
        <dbReference type="SAM" id="SignalP"/>
    </source>
</evidence>
<dbReference type="EMBL" id="BMEC01000015">
    <property type="protein sequence ID" value="GGC50649.1"/>
    <property type="molecule type" value="Genomic_DNA"/>
</dbReference>
<keyword evidence="4" id="KW-1185">Reference proteome</keyword>
<keyword evidence="1" id="KW-0732">Signal</keyword>
<accession>A0ABQ1N0E4</accession>
<sequence>MKKVLLVSILFMTVIKASAQISGQTSVCPGQTYTYTVTSPGGGIGSGFYIWTLNGVRVPVSRNSPSIANITMPTTGISHTLSVTVDITGEPSQTYYLTLVTPFAGNASIESSPTVCYNGGAQIAVNLQNLGYGGTGNFQKRTGTAWIDLSNTGTPIYVNNLTSDTDFRYKVSNSCGTLYSNIVTVNVNPALNPGSINGTKTICYNSSAGTLGNASSPTGGDNSYSYQWQVSTSSGGSYSNISGANAASYSPGNLSATRYYRRRVVSCGETKYTNAVAVTVRPALSPGSVTGTKTICYNSPAGTLGNASSPTGGDNSYSYQWQVSTSIGGTYNDISGANAATYSAGNLTATRYYRRRVISCGETKYSNIVSVTVRPTLSPGSINGTKFICYNTSAGTLGHASSATGGDNNYTYQWQVSSSSGGTYSNITGATSTTYNPGNLTATSFYRRRVTSCGETKYSNVVTITVDIYIQVSAGNTFSIYQFEGNRSLVNTGESPSGGAFSGGYVSNNTFNAAQSDPGSKTITYTYTNGNGCSAFATKNITVLANPTMSVQGGNEIVWGENKVLTVPSGFSSYQWHKNGASISGGTSRSYTVTHPGTYYVRITAASGASLNVSPANIINKASQQNENFVQIISYKTAKKEGEAVSTIGEVMEHFTYYDGLGRPMQTLQTQASPNRRDMIKPIAYDELGRVNKEYLPYAANKNDGVLDPSALRTTGGSYETSNQFGFYDGTESTVAATNYPYAEVSYEPSPLNRPIAQYAPGEDWAKESGNKPVTTDYLISTAADNVKRFIIVNGQLTKSTPYGNGAFEKLLVTDENGNQSATFTDAFGKTLLKRNYGEGTDQFDTYYVYDIFDNLRFVIPPEASWQIIGTLGAVDSNLLEQFAFQYQYDDRQRMEWKKVPGAEPVIMVYDDRNRLVLTQDGEQRKDSLFSFTKYDVQNRPIMTGETEIVYSLDSIRNRLVRGKEKVVGGQQFLDELYEVYSNSHHLYGYTNNSYPSVSEAEIYTITYYDNYDFRTAAGMDGSTYNYSTNGVTNEFAQNNLVKGQVTGSLTRVLGTAEMLGSINYYDERYRLVQSISQQPDGKFITANNGYDFIGNLKKAKTIYSIGADTQTITETFTHDHADRLMTVTHQVNQENPVLMVSNEYNELGELITKSLHEEAGAFAQSVDYRYNIRGWLERINHADLSADHANEASDLFGMELGYTDNLGMGSDAQYNGNIAAIKWGGKRNDMTEAETILQNAYGYAYDPLNRITEANYFEGPAQTTSQKYQLRVNEYDMNGNIKLLQRRDETGALMDNLTYNYANNGNRLNYVTDAGNIEKGFKDSNTSGNDYSYDDNGNMISDANKDITTIDYNYLNLPKEVIFAGDKQIKYIYDASGIKHRQEVYENNTLIKATDYIGAMIMENDTLQFIQTAEGRVVPKAVDGQAKMEYQYHLKDHLGNVRTTFAVRDDDYPTDFETSSNPYFDNYDQVTKLTSALKRSGSSSHRLAGGSNETVGLMKSLYVSKGDKVKAEVYGKYIAATNQDDAINTGALITALVNMLSGGAVTGEGNVVSDNLTAGYTSAAIADNSNEQSPRAYLNYIMLDKDFNYLNSGFDRLSTSAEDPGDGSGNHQRLSFEEIAIDQDGYLIIFLSNESQQTVEVFWDDFRIDHHHNAVIQADSYYPGGGTFDSYKKEYNKENKHLYQGKEWIADGGLNWYDSEARMYDPYLWRTSVMDPHMENYFSLSPYSWAANNPLLYTDPDGKDIIIYYQDEAGKNQKFIFNGSNASDAPKNEFVQQFFKAYNTLQENGVGENVRAIAENSKTQVNLYKADRSTSEGYSIWWNPEGGSKTDQGVVMSPATVLEHESDHRNHYDLKPEEHRKLQSQKLPGWTNAEEKRVITGSELRTSRALGEIPKNGVTRTNHKGETVITYGPTSNKVNKNATYKYYKMMESKSSSSYYKRYYATQAEKYNTGN</sequence>
<dbReference type="RefSeq" id="WP_188467105.1">
    <property type="nucleotide sequence ID" value="NZ_BAABHU010000015.1"/>
</dbReference>
<feature type="signal peptide" evidence="1">
    <location>
        <begin position="1"/>
        <end position="19"/>
    </location>
</feature>
<dbReference type="Gene3D" id="2.60.40.2700">
    <property type="match status" value="3"/>
</dbReference>
<name>A0ABQ1N0E4_9BACT</name>
<evidence type="ECO:0000313" key="4">
    <source>
        <dbReference type="Proteomes" id="UP000636010"/>
    </source>
</evidence>
<gene>
    <name evidence="3" type="ORF">GCM10011506_40440</name>
</gene>
<comment type="caution">
    <text evidence="3">The sequence shown here is derived from an EMBL/GenBank/DDBJ whole genome shotgun (WGS) entry which is preliminary data.</text>
</comment>
<feature type="domain" description="DUF6443" evidence="2">
    <location>
        <begin position="635"/>
        <end position="778"/>
    </location>
</feature>
<reference evidence="4" key="1">
    <citation type="journal article" date="2019" name="Int. J. Syst. Evol. Microbiol.">
        <title>The Global Catalogue of Microorganisms (GCM) 10K type strain sequencing project: providing services to taxonomists for standard genome sequencing and annotation.</title>
        <authorList>
            <consortium name="The Broad Institute Genomics Platform"/>
            <consortium name="The Broad Institute Genome Sequencing Center for Infectious Disease"/>
            <person name="Wu L."/>
            <person name="Ma J."/>
        </authorList>
    </citation>
    <scope>NUCLEOTIDE SEQUENCE [LARGE SCALE GENOMIC DNA]</scope>
    <source>
        <strain evidence="4">CGMCC 1.10832</strain>
    </source>
</reference>
<proteinExistence type="predicted"/>
<protein>
    <recommendedName>
        <fullName evidence="2">DUF6443 domain-containing protein</fullName>
    </recommendedName>
</protein>
<dbReference type="InterPro" id="IPR045619">
    <property type="entry name" value="DUF6443"/>
</dbReference>
<dbReference type="InterPro" id="IPR022385">
    <property type="entry name" value="Rhs_assc_core"/>
</dbReference>
<evidence type="ECO:0000259" key="2">
    <source>
        <dbReference type="Pfam" id="PF20041"/>
    </source>
</evidence>
<dbReference type="Gene3D" id="2.180.10.10">
    <property type="entry name" value="RHS repeat-associated core"/>
    <property type="match status" value="2"/>
</dbReference>
<dbReference type="NCBIfam" id="TIGR03696">
    <property type="entry name" value="Rhs_assc_core"/>
    <property type="match status" value="1"/>
</dbReference>
<organism evidence="3 4">
    <name type="scientific">Marivirga lumbricoides</name>
    <dbReference type="NCBI Taxonomy" id="1046115"/>
    <lineage>
        <taxon>Bacteria</taxon>
        <taxon>Pseudomonadati</taxon>
        <taxon>Bacteroidota</taxon>
        <taxon>Cytophagia</taxon>
        <taxon>Cytophagales</taxon>
        <taxon>Marivirgaceae</taxon>
        <taxon>Marivirga</taxon>
    </lineage>
</organism>
<feature type="chain" id="PRO_5045944044" description="DUF6443 domain-containing protein" evidence="1">
    <location>
        <begin position="20"/>
        <end position="1955"/>
    </location>
</feature>
<dbReference type="Proteomes" id="UP000636010">
    <property type="component" value="Unassembled WGS sequence"/>
</dbReference>
<dbReference type="Pfam" id="PF20041">
    <property type="entry name" value="DUF6443"/>
    <property type="match status" value="1"/>
</dbReference>
<evidence type="ECO:0000313" key="3">
    <source>
        <dbReference type="EMBL" id="GGC50649.1"/>
    </source>
</evidence>